<name>A0A438KIK9_VITVI</name>
<feature type="region of interest" description="Disordered" evidence="2">
    <location>
        <begin position="220"/>
        <end position="252"/>
    </location>
</feature>
<gene>
    <name evidence="3" type="ORF">CK203_002678</name>
</gene>
<feature type="region of interest" description="Disordered" evidence="2">
    <location>
        <begin position="625"/>
        <end position="679"/>
    </location>
</feature>
<dbReference type="Proteomes" id="UP000288805">
    <property type="component" value="Unassembled WGS sequence"/>
</dbReference>
<dbReference type="CDD" id="cd14279">
    <property type="entry name" value="CUE"/>
    <property type="match status" value="1"/>
</dbReference>
<dbReference type="EMBL" id="QGNW01000006">
    <property type="protein sequence ID" value="RVX21010.1"/>
    <property type="molecule type" value="Genomic_DNA"/>
</dbReference>
<comment type="caution">
    <text evidence="3">The sequence shown here is derived from an EMBL/GenBank/DDBJ whole genome shotgun (WGS) entry which is preliminary data.</text>
</comment>
<feature type="compositionally biased region" description="Low complexity" evidence="2">
    <location>
        <begin position="242"/>
        <end position="252"/>
    </location>
</feature>
<accession>A0A438KIK9</accession>
<protein>
    <recommendedName>
        <fullName evidence="5">CUE domain-containing protein</fullName>
    </recommendedName>
</protein>
<proteinExistence type="predicted"/>
<sequence length="693" mass="75562">MGFKAVYRALQDVFPQVDARLLKAVAIEHSKDADAAVEFVLHDVLPFMSQHPGSSGSCYENQLLEDSSSGMVEGEEESIPTDHQHVVEEAKAANVDLSTKSGSVADENPNDDEAMDGSTALDFYDANDGHDEVYENTESEELIPLEQGQDISSKVGPGRISNVIAITPLHADDGCGDLELALEKYKTKDLTLSQDFGDSGVTSIIDFLFQITPKTLIHEDDSKVDGLNDPHADSKDLDLQDTSVNASSVTSNASMHGDGIISSLNDQHADSDSFNGPVACDFDTVTHKKGQEASGLDGIQVEMIQVPDTDAPERLLQAEIDSISCITHCEKEESSVSFDHDAKQEDAFDIEMVGDVVEPVLNTIVTQSGHICSTDFLEEMIEDAKNNKVILPSNYSNYSSVVQKTLFSSMDSVMNIMREVELQEKAAQQAREEAARGGLEILTRVEELKEMLQHAKEANGMHAGEVYGEKAILATEARELQSRLLSLSDERDKSLKILDEMRHALEARLAAAEEDIKAAEQVKFEKEESARKALAEQEAIMEKVVQESMMLKQEAEENSKVAAVSAYSCNLLQEFLMDRGHIVDMLQGEISVICQDVKFLKVKFDDRVPLSQSLSSSQTSCKLASSSSSLKSMSSDPVPVPALADESETPKQASPTASVGGQSPKKSPESGVRDDDKALLDDGWDLFENDVDI</sequence>
<dbReference type="AlphaFoldDB" id="A0A438KIK9"/>
<feature type="compositionally biased region" description="Low complexity" evidence="2">
    <location>
        <begin position="625"/>
        <end position="635"/>
    </location>
</feature>
<evidence type="ECO:0000256" key="1">
    <source>
        <dbReference type="SAM" id="Coils"/>
    </source>
</evidence>
<feature type="coiled-coil region" evidence="1">
    <location>
        <begin position="470"/>
        <end position="554"/>
    </location>
</feature>
<organism evidence="3 4">
    <name type="scientific">Vitis vinifera</name>
    <name type="common">Grape</name>
    <dbReference type="NCBI Taxonomy" id="29760"/>
    <lineage>
        <taxon>Eukaryota</taxon>
        <taxon>Viridiplantae</taxon>
        <taxon>Streptophyta</taxon>
        <taxon>Embryophyta</taxon>
        <taxon>Tracheophyta</taxon>
        <taxon>Spermatophyta</taxon>
        <taxon>Magnoliopsida</taxon>
        <taxon>eudicotyledons</taxon>
        <taxon>Gunneridae</taxon>
        <taxon>Pentapetalae</taxon>
        <taxon>rosids</taxon>
        <taxon>Vitales</taxon>
        <taxon>Vitaceae</taxon>
        <taxon>Viteae</taxon>
        <taxon>Vitis</taxon>
    </lineage>
</organism>
<evidence type="ECO:0000313" key="4">
    <source>
        <dbReference type="Proteomes" id="UP000288805"/>
    </source>
</evidence>
<evidence type="ECO:0000256" key="2">
    <source>
        <dbReference type="SAM" id="MobiDB-lite"/>
    </source>
</evidence>
<dbReference type="PANTHER" id="PTHR48459">
    <property type="entry name" value="CUE DOMAIN-CONTAINING PROTEIN"/>
    <property type="match status" value="1"/>
</dbReference>
<feature type="compositionally biased region" description="Basic and acidic residues" evidence="2">
    <location>
        <begin position="666"/>
        <end position="679"/>
    </location>
</feature>
<reference evidence="3 4" key="1">
    <citation type="journal article" date="2018" name="PLoS Genet.">
        <title>Population sequencing reveals clonal diversity and ancestral inbreeding in the grapevine cultivar Chardonnay.</title>
        <authorList>
            <person name="Roach M.J."/>
            <person name="Johnson D.L."/>
            <person name="Bohlmann J."/>
            <person name="van Vuuren H.J."/>
            <person name="Jones S.J."/>
            <person name="Pretorius I.S."/>
            <person name="Schmidt S.A."/>
            <person name="Borneman A.R."/>
        </authorList>
    </citation>
    <scope>NUCLEOTIDE SEQUENCE [LARGE SCALE GENOMIC DNA]</scope>
    <source>
        <strain evidence="4">cv. Chardonnay</strain>
        <tissue evidence="3">Leaf</tissue>
    </source>
</reference>
<dbReference type="PANTHER" id="PTHR48459:SF1">
    <property type="entry name" value="CUE DOMAIN-CONTAINING PROTEIN"/>
    <property type="match status" value="1"/>
</dbReference>
<feature type="compositionally biased region" description="Polar residues" evidence="2">
    <location>
        <begin position="650"/>
        <end position="665"/>
    </location>
</feature>
<evidence type="ECO:0008006" key="5">
    <source>
        <dbReference type="Google" id="ProtNLM"/>
    </source>
</evidence>
<keyword evidence="1" id="KW-0175">Coiled coil</keyword>
<evidence type="ECO:0000313" key="3">
    <source>
        <dbReference type="EMBL" id="RVX21010.1"/>
    </source>
</evidence>
<feature type="compositionally biased region" description="Basic and acidic residues" evidence="2">
    <location>
        <begin position="220"/>
        <end position="238"/>
    </location>
</feature>